<feature type="domain" description="Ubiquitin-like protease family profile" evidence="4">
    <location>
        <begin position="3"/>
        <end position="42"/>
    </location>
</feature>
<sequence>MMSDTETLFIPVIFGNRHWCAVIVDVKGNEVMYYDFMNQRSYKSVLDRLSWDLAETFERWLPGDRYQLANPDRRPLLWLLRDAQVLALHRQKCVVGVNPEWTHAAAVPHPAASAQG</sequence>
<protein>
    <recommendedName>
        <fullName evidence="4">Ubiquitin-like protease family profile domain-containing protein</fullName>
    </recommendedName>
</protein>
<keyword evidence="2" id="KW-0645">Protease</keyword>
<dbReference type="EMBL" id="ANJA01002574">
    <property type="protein sequence ID" value="ETO69166.1"/>
    <property type="molecule type" value="Genomic_DNA"/>
</dbReference>
<keyword evidence="3" id="KW-0378">Hydrolase</keyword>
<dbReference type="InterPro" id="IPR038765">
    <property type="entry name" value="Papain-like_cys_pep_sf"/>
</dbReference>
<dbReference type="Gene3D" id="3.30.310.130">
    <property type="entry name" value="Ubiquitin-related"/>
    <property type="match status" value="1"/>
</dbReference>
<name>A0A080ZRA5_PHYNI</name>
<evidence type="ECO:0000313" key="6">
    <source>
        <dbReference type="Proteomes" id="UP000028582"/>
    </source>
</evidence>
<dbReference type="GO" id="GO:0008234">
    <property type="term" value="F:cysteine-type peptidase activity"/>
    <property type="evidence" value="ECO:0007669"/>
    <property type="project" value="InterPro"/>
</dbReference>
<evidence type="ECO:0000313" key="5">
    <source>
        <dbReference type="EMBL" id="ETO69166.1"/>
    </source>
</evidence>
<gene>
    <name evidence="5" type="ORF">F444_14190</name>
</gene>
<proteinExistence type="inferred from homology"/>
<dbReference type="Proteomes" id="UP000028582">
    <property type="component" value="Unassembled WGS sequence"/>
</dbReference>
<reference evidence="5 6" key="1">
    <citation type="submission" date="2013-11" db="EMBL/GenBank/DDBJ databases">
        <title>The Genome Sequence of Phytophthora parasitica P1976.</title>
        <authorList>
            <consortium name="The Broad Institute Genomics Platform"/>
            <person name="Russ C."/>
            <person name="Tyler B."/>
            <person name="Panabieres F."/>
            <person name="Shan W."/>
            <person name="Tripathy S."/>
            <person name="Grunwald N."/>
            <person name="Machado M."/>
            <person name="Johnson C.S."/>
            <person name="Walker B."/>
            <person name="Young S."/>
            <person name="Zeng Q."/>
            <person name="Gargeya S."/>
            <person name="Fitzgerald M."/>
            <person name="Haas B."/>
            <person name="Abouelleil A."/>
            <person name="Allen A.W."/>
            <person name="Alvarado L."/>
            <person name="Arachchi H.M."/>
            <person name="Berlin A.M."/>
            <person name="Chapman S.B."/>
            <person name="Gainer-Dewar J."/>
            <person name="Goldberg J."/>
            <person name="Griggs A."/>
            <person name="Gujja S."/>
            <person name="Hansen M."/>
            <person name="Howarth C."/>
            <person name="Imamovic A."/>
            <person name="Ireland A."/>
            <person name="Larimer J."/>
            <person name="McCowan C."/>
            <person name="Murphy C."/>
            <person name="Pearson M."/>
            <person name="Poon T.W."/>
            <person name="Priest M."/>
            <person name="Roberts A."/>
            <person name="Saif S."/>
            <person name="Shea T."/>
            <person name="Sisk P."/>
            <person name="Sykes S."/>
            <person name="Wortman J."/>
            <person name="Nusbaum C."/>
            <person name="Birren B."/>
        </authorList>
    </citation>
    <scope>NUCLEOTIDE SEQUENCE [LARGE SCALE GENOMIC DNA]</scope>
    <source>
        <strain evidence="5 6">P1976</strain>
    </source>
</reference>
<dbReference type="SUPFAM" id="SSF54001">
    <property type="entry name" value="Cysteine proteinases"/>
    <property type="match status" value="1"/>
</dbReference>
<dbReference type="Pfam" id="PF02902">
    <property type="entry name" value="Peptidase_C48"/>
    <property type="match status" value="1"/>
</dbReference>
<dbReference type="GO" id="GO:0006508">
    <property type="term" value="P:proteolysis"/>
    <property type="evidence" value="ECO:0007669"/>
    <property type="project" value="UniProtKB-KW"/>
</dbReference>
<comment type="similarity">
    <text evidence="1">Belongs to the peptidase C48 family.</text>
</comment>
<evidence type="ECO:0000256" key="1">
    <source>
        <dbReference type="ARBA" id="ARBA00005234"/>
    </source>
</evidence>
<evidence type="ECO:0000256" key="2">
    <source>
        <dbReference type="ARBA" id="ARBA00022670"/>
    </source>
</evidence>
<evidence type="ECO:0000259" key="4">
    <source>
        <dbReference type="Pfam" id="PF02902"/>
    </source>
</evidence>
<comment type="caution">
    <text evidence="5">The sequence shown here is derived from an EMBL/GenBank/DDBJ whole genome shotgun (WGS) entry which is preliminary data.</text>
</comment>
<organism evidence="5 6">
    <name type="scientific">Phytophthora nicotianae P1976</name>
    <dbReference type="NCBI Taxonomy" id="1317066"/>
    <lineage>
        <taxon>Eukaryota</taxon>
        <taxon>Sar</taxon>
        <taxon>Stramenopiles</taxon>
        <taxon>Oomycota</taxon>
        <taxon>Peronosporomycetes</taxon>
        <taxon>Peronosporales</taxon>
        <taxon>Peronosporaceae</taxon>
        <taxon>Phytophthora</taxon>
    </lineage>
</organism>
<dbReference type="AlphaFoldDB" id="A0A080ZRA5"/>
<dbReference type="InterPro" id="IPR003653">
    <property type="entry name" value="Peptidase_C48_C"/>
</dbReference>
<accession>A0A080ZRA5</accession>
<evidence type="ECO:0000256" key="3">
    <source>
        <dbReference type="ARBA" id="ARBA00022801"/>
    </source>
</evidence>